<comment type="caution">
    <text evidence="18">The sequence shown here is derived from an EMBL/GenBank/DDBJ whole genome shotgun (WGS) entry which is preliminary data.</text>
</comment>
<evidence type="ECO:0000256" key="1">
    <source>
        <dbReference type="ARBA" id="ARBA00004571"/>
    </source>
</evidence>
<dbReference type="GO" id="GO:0015288">
    <property type="term" value="F:porin activity"/>
    <property type="evidence" value="ECO:0007669"/>
    <property type="project" value="UniProtKB-KW"/>
</dbReference>
<dbReference type="PROSITE" id="PS51257">
    <property type="entry name" value="PROKAR_LIPOPROTEIN"/>
    <property type="match status" value="1"/>
</dbReference>
<evidence type="ECO:0000256" key="4">
    <source>
        <dbReference type="ARBA" id="ARBA00022452"/>
    </source>
</evidence>
<evidence type="ECO:0000256" key="12">
    <source>
        <dbReference type="ARBA" id="ARBA00023139"/>
    </source>
</evidence>
<keyword evidence="8" id="KW-0625">Polysaccharide transport</keyword>
<evidence type="ECO:0000256" key="9">
    <source>
        <dbReference type="ARBA" id="ARBA00023065"/>
    </source>
</evidence>
<keyword evidence="5" id="KW-0762">Sugar transport</keyword>
<dbReference type="GO" id="GO:0015159">
    <property type="term" value="F:polysaccharide transmembrane transporter activity"/>
    <property type="evidence" value="ECO:0007669"/>
    <property type="project" value="InterPro"/>
</dbReference>
<feature type="domain" description="SLBB" evidence="17">
    <location>
        <begin position="253"/>
        <end position="345"/>
    </location>
</feature>
<dbReference type="GO" id="GO:0009279">
    <property type="term" value="C:cell outer membrane"/>
    <property type="evidence" value="ECO:0007669"/>
    <property type="project" value="UniProtKB-SubCell"/>
</dbReference>
<evidence type="ECO:0000256" key="6">
    <source>
        <dbReference type="ARBA" id="ARBA00022692"/>
    </source>
</evidence>
<name>A0A2W5Q537_RHOSU</name>
<keyword evidence="3" id="KW-0813">Transport</keyword>
<evidence type="ECO:0000259" key="16">
    <source>
        <dbReference type="Pfam" id="PF02563"/>
    </source>
</evidence>
<evidence type="ECO:0000256" key="3">
    <source>
        <dbReference type="ARBA" id="ARBA00022448"/>
    </source>
</evidence>
<reference evidence="18 19" key="1">
    <citation type="submission" date="2017-08" db="EMBL/GenBank/DDBJ databases">
        <title>Infants hospitalized years apart are colonized by the same room-sourced microbial strains.</title>
        <authorList>
            <person name="Brooks B."/>
            <person name="Olm M.R."/>
            <person name="Firek B.A."/>
            <person name="Baker R."/>
            <person name="Thomas B.C."/>
            <person name="Morowitz M.J."/>
            <person name="Banfield J.F."/>
        </authorList>
    </citation>
    <scope>NUCLEOTIDE SEQUENCE [LARGE SCALE GENOMIC DNA]</scope>
    <source>
        <strain evidence="18">S2_005_002_R2_34</strain>
    </source>
</reference>
<accession>A0A2W5Q537</accession>
<organism evidence="18 19">
    <name type="scientific">Rhodovulum sulfidophilum</name>
    <name type="common">Rhodobacter sulfidophilus</name>
    <dbReference type="NCBI Taxonomy" id="35806"/>
    <lineage>
        <taxon>Bacteria</taxon>
        <taxon>Pseudomonadati</taxon>
        <taxon>Pseudomonadota</taxon>
        <taxon>Alphaproteobacteria</taxon>
        <taxon>Rhodobacterales</taxon>
        <taxon>Paracoccaceae</taxon>
        <taxon>Rhodovulum</taxon>
    </lineage>
</organism>
<sequence>MRLRAKAAARLLGVLLIGVTTAGCTLPRSGPTASDLRSVSADPGFDMHTVAVTPAIASATRIDTPLGFPGSMTGAGAISPDTIAPGDRLSVTVWENVNEGLLAGVGQKNTPLVDLQVDQSGGIYVPYAGRVQAAGLTPDSLRAKIIESLSTQTPDPQVEVRRVAGDGSTVAIMGGVASPGVYPIEAPTRRLSAMIAHAGGVSVPEEIAQVKLERGGTTGRVWLRDLYDNPREDVALRPNDRVIVETDRRAFTALGATNRQSRVQFTVRNMTALEAIAAAGGLDGRTADPTGVFVFREEKPEIASRVTGEPGLVGPQRVAYLIDLTTPEGLFAARDFIIRDGDTVYMTEAPFAAWSRVLSVAVTAVNFSASVDNLAN</sequence>
<feature type="chain" id="PRO_5016120497" evidence="15">
    <location>
        <begin position="23"/>
        <end position="376"/>
    </location>
</feature>
<comment type="subcellular location">
    <subcellularLocation>
        <location evidence="1">Cell outer membrane</location>
        <topology evidence="1">Multi-pass membrane protein</topology>
    </subcellularLocation>
</comment>
<evidence type="ECO:0000313" key="19">
    <source>
        <dbReference type="Proteomes" id="UP000249185"/>
    </source>
</evidence>
<keyword evidence="10" id="KW-0626">Porin</keyword>
<gene>
    <name evidence="18" type="ORF">DI556_10190</name>
</gene>
<dbReference type="AlphaFoldDB" id="A0A2W5Q537"/>
<evidence type="ECO:0000256" key="15">
    <source>
        <dbReference type="SAM" id="SignalP"/>
    </source>
</evidence>
<evidence type="ECO:0000256" key="5">
    <source>
        <dbReference type="ARBA" id="ARBA00022597"/>
    </source>
</evidence>
<protein>
    <submittedName>
        <fullName evidence="18">Sugar ABC transporter substrate-binding protein</fullName>
    </submittedName>
</protein>
<proteinExistence type="inferred from homology"/>
<keyword evidence="13" id="KW-0998">Cell outer membrane</keyword>
<feature type="domain" description="SLBB" evidence="17">
    <location>
        <begin position="170"/>
        <end position="244"/>
    </location>
</feature>
<evidence type="ECO:0000256" key="11">
    <source>
        <dbReference type="ARBA" id="ARBA00023136"/>
    </source>
</evidence>
<evidence type="ECO:0000256" key="8">
    <source>
        <dbReference type="ARBA" id="ARBA00023047"/>
    </source>
</evidence>
<dbReference type="EMBL" id="QFPW01000006">
    <property type="protein sequence ID" value="PZQ49823.1"/>
    <property type="molecule type" value="Genomic_DNA"/>
</dbReference>
<dbReference type="Pfam" id="PF22461">
    <property type="entry name" value="SLBB_2"/>
    <property type="match status" value="2"/>
</dbReference>
<feature type="domain" description="Polysaccharide export protein N-terminal" evidence="16">
    <location>
        <begin position="82"/>
        <end position="161"/>
    </location>
</feature>
<dbReference type="GO" id="GO:0046930">
    <property type="term" value="C:pore complex"/>
    <property type="evidence" value="ECO:0007669"/>
    <property type="project" value="UniProtKB-KW"/>
</dbReference>
<keyword evidence="9" id="KW-0406">Ion transport</keyword>
<evidence type="ECO:0000256" key="10">
    <source>
        <dbReference type="ARBA" id="ARBA00023114"/>
    </source>
</evidence>
<feature type="signal peptide" evidence="15">
    <location>
        <begin position="1"/>
        <end position="22"/>
    </location>
</feature>
<keyword evidence="12" id="KW-0564">Palmitate</keyword>
<dbReference type="Gene3D" id="3.30.1950.10">
    <property type="entry name" value="wza like domain"/>
    <property type="match status" value="1"/>
</dbReference>
<evidence type="ECO:0000256" key="13">
    <source>
        <dbReference type="ARBA" id="ARBA00023237"/>
    </source>
</evidence>
<keyword evidence="7 15" id="KW-0732">Signal</keyword>
<keyword evidence="11" id="KW-0472">Membrane</keyword>
<comment type="similarity">
    <text evidence="2">Belongs to the BexD/CtrA/VexA family.</text>
</comment>
<dbReference type="Pfam" id="PF02563">
    <property type="entry name" value="Poly_export"/>
    <property type="match status" value="1"/>
</dbReference>
<keyword evidence="14" id="KW-0449">Lipoprotein</keyword>
<keyword evidence="4" id="KW-1134">Transmembrane beta strand</keyword>
<evidence type="ECO:0000259" key="17">
    <source>
        <dbReference type="Pfam" id="PF22461"/>
    </source>
</evidence>
<dbReference type="Gene3D" id="3.10.560.10">
    <property type="entry name" value="Outer membrane lipoprotein wza domain like"/>
    <property type="match status" value="2"/>
</dbReference>
<dbReference type="InterPro" id="IPR003715">
    <property type="entry name" value="Poly_export_N"/>
</dbReference>
<evidence type="ECO:0000256" key="14">
    <source>
        <dbReference type="ARBA" id="ARBA00023288"/>
    </source>
</evidence>
<dbReference type="PANTHER" id="PTHR33619">
    <property type="entry name" value="POLYSACCHARIDE EXPORT PROTEIN GFCE-RELATED"/>
    <property type="match status" value="1"/>
</dbReference>
<evidence type="ECO:0000313" key="18">
    <source>
        <dbReference type="EMBL" id="PZQ49823.1"/>
    </source>
</evidence>
<dbReference type="InterPro" id="IPR054765">
    <property type="entry name" value="SLBB_dom"/>
</dbReference>
<evidence type="ECO:0000256" key="2">
    <source>
        <dbReference type="ARBA" id="ARBA00009450"/>
    </source>
</evidence>
<dbReference type="PANTHER" id="PTHR33619:SF3">
    <property type="entry name" value="POLYSACCHARIDE EXPORT PROTEIN GFCE-RELATED"/>
    <property type="match status" value="1"/>
</dbReference>
<dbReference type="InterPro" id="IPR049712">
    <property type="entry name" value="Poly_export"/>
</dbReference>
<dbReference type="Proteomes" id="UP000249185">
    <property type="component" value="Unassembled WGS sequence"/>
</dbReference>
<evidence type="ECO:0000256" key="7">
    <source>
        <dbReference type="ARBA" id="ARBA00022729"/>
    </source>
</evidence>
<dbReference type="GO" id="GO:0006811">
    <property type="term" value="P:monoatomic ion transport"/>
    <property type="evidence" value="ECO:0007669"/>
    <property type="project" value="UniProtKB-KW"/>
</dbReference>
<keyword evidence="6" id="KW-0812">Transmembrane</keyword>